<gene>
    <name evidence="2" type="ORF">HKX05_13950</name>
    <name evidence="3" type="ORF">HLV41_10470</name>
</gene>
<feature type="region of interest" description="Disordered" evidence="1">
    <location>
        <begin position="33"/>
        <end position="63"/>
    </location>
</feature>
<dbReference type="EMBL" id="JABEOV010000018">
    <property type="protein sequence ID" value="NNG54457.1"/>
    <property type="molecule type" value="Genomic_DNA"/>
</dbReference>
<dbReference type="EMBL" id="JABYQV010000007">
    <property type="protein sequence ID" value="NVP31467.1"/>
    <property type="molecule type" value="Genomic_DNA"/>
</dbReference>
<dbReference type="AlphaFoldDB" id="A0A7Y7QVH8"/>
<reference evidence="4 5" key="1">
    <citation type="submission" date="2020-05" db="EMBL/GenBank/DDBJ databases">
        <title>Draft Genome Sequences of Sphingomonas sp. Isolated from the International Space Station.</title>
        <authorList>
            <person name="Bijlani S."/>
            <person name="Singh N.K."/>
            <person name="Mason C.E."/>
            <person name="Wang C.C."/>
            <person name="Venkateswaran K."/>
        </authorList>
    </citation>
    <scope>NUCLEOTIDE SEQUENCE [LARGE SCALE GENOMIC DNA]</scope>
    <source>
        <strain evidence="2 5">IIF7SW-B5</strain>
        <strain evidence="3">ISS-IIF7SWP</strain>
    </source>
</reference>
<name>A0A7Y7QVH8_9SPHN</name>
<dbReference type="RefSeq" id="WP_156477759.1">
    <property type="nucleotide sequence ID" value="NZ_JABEOV010000018.1"/>
</dbReference>
<proteinExistence type="predicted"/>
<dbReference type="Proteomes" id="UP000531581">
    <property type="component" value="Unassembled WGS sequence"/>
</dbReference>
<protein>
    <submittedName>
        <fullName evidence="3">Uncharacterized protein</fullName>
    </submittedName>
</protein>
<sequence length="142" mass="15352">MAALILAAILWFVTRNGDRPATDAIETVTVRSVPSAPRPAGPAPAAKPLLEPPTAPSLPGAVPATSDSFVGEWRTARGERLHVTTAGNDRYSVTLNDERYDGILKDGHLHFTRGIDGDWLQMMENEPCLMLGSGTRFCRLGR</sequence>
<evidence type="ECO:0000313" key="5">
    <source>
        <dbReference type="Proteomes" id="UP000557656"/>
    </source>
</evidence>
<evidence type="ECO:0000313" key="4">
    <source>
        <dbReference type="Proteomes" id="UP000531581"/>
    </source>
</evidence>
<evidence type="ECO:0000313" key="2">
    <source>
        <dbReference type="EMBL" id="NNG54457.1"/>
    </source>
</evidence>
<evidence type="ECO:0000313" key="3">
    <source>
        <dbReference type="EMBL" id="NVP31467.1"/>
    </source>
</evidence>
<evidence type="ECO:0000256" key="1">
    <source>
        <dbReference type="SAM" id="MobiDB-lite"/>
    </source>
</evidence>
<comment type="caution">
    <text evidence="3">The sequence shown here is derived from an EMBL/GenBank/DDBJ whole genome shotgun (WGS) entry which is preliminary data.</text>
</comment>
<organism evidence="3 4">
    <name type="scientific">Sphingomonas sanguinis</name>
    <dbReference type="NCBI Taxonomy" id="33051"/>
    <lineage>
        <taxon>Bacteria</taxon>
        <taxon>Pseudomonadati</taxon>
        <taxon>Pseudomonadota</taxon>
        <taxon>Alphaproteobacteria</taxon>
        <taxon>Sphingomonadales</taxon>
        <taxon>Sphingomonadaceae</taxon>
        <taxon>Sphingomonas</taxon>
    </lineage>
</organism>
<accession>A0A7Y7QVH8</accession>
<dbReference type="Proteomes" id="UP000557656">
    <property type="component" value="Unassembled WGS sequence"/>
</dbReference>
<keyword evidence="5" id="KW-1185">Reference proteome</keyword>
<dbReference type="GeneID" id="78486713"/>